<proteinExistence type="predicted"/>
<sequence>MGWRGYAWLQARYDRFGGDMLGCRRDMIGLTVICSGAGGYDRFDGYMLGCRQI</sequence>
<dbReference type="Proteomes" id="UP001549104">
    <property type="component" value="Unassembled WGS sequence"/>
</dbReference>
<comment type="caution">
    <text evidence="1">The sequence shown here is derived from an EMBL/GenBank/DDBJ whole genome shotgun (WGS) entry which is preliminary data.</text>
</comment>
<protein>
    <submittedName>
        <fullName evidence="1">Uncharacterized protein</fullName>
    </submittedName>
</protein>
<reference evidence="1 2" key="1">
    <citation type="submission" date="2024-06" db="EMBL/GenBank/DDBJ databases">
        <title>Sorghum-associated microbial communities from plants grown in Nebraska, USA.</title>
        <authorList>
            <person name="Schachtman D."/>
        </authorList>
    </citation>
    <scope>NUCLEOTIDE SEQUENCE [LARGE SCALE GENOMIC DNA]</scope>
    <source>
        <strain evidence="1 2">1288</strain>
    </source>
</reference>
<accession>A0ABV2K911</accession>
<evidence type="ECO:0000313" key="2">
    <source>
        <dbReference type="Proteomes" id="UP001549104"/>
    </source>
</evidence>
<organism evidence="1 2">
    <name type="scientific">Sporosarcina psychrophila</name>
    <name type="common">Bacillus psychrophilus</name>
    <dbReference type="NCBI Taxonomy" id="1476"/>
    <lineage>
        <taxon>Bacteria</taxon>
        <taxon>Bacillati</taxon>
        <taxon>Bacillota</taxon>
        <taxon>Bacilli</taxon>
        <taxon>Bacillales</taxon>
        <taxon>Caryophanaceae</taxon>
        <taxon>Sporosarcina</taxon>
    </lineage>
</organism>
<dbReference type="RefSeq" id="WP_354313408.1">
    <property type="nucleotide sequence ID" value="NZ_JBEPME010000003.1"/>
</dbReference>
<dbReference type="EMBL" id="JBEPME010000003">
    <property type="protein sequence ID" value="MET3657562.1"/>
    <property type="molecule type" value="Genomic_DNA"/>
</dbReference>
<keyword evidence="2" id="KW-1185">Reference proteome</keyword>
<evidence type="ECO:0000313" key="1">
    <source>
        <dbReference type="EMBL" id="MET3657562.1"/>
    </source>
</evidence>
<gene>
    <name evidence="1" type="ORF">ABIC55_002649</name>
</gene>
<name>A0ABV2K911_SPOPS</name>